<proteinExistence type="predicted"/>
<comment type="caution">
    <text evidence="3">The sequence shown here is derived from an EMBL/GenBank/DDBJ whole genome shotgun (WGS) entry which is preliminary data.</text>
</comment>
<gene>
    <name evidence="3" type="ORF">OW763_08370</name>
</gene>
<name>A0ABT4D255_9CLOT</name>
<protein>
    <recommendedName>
        <fullName evidence="5">S-layer protein</fullName>
    </recommendedName>
</protein>
<evidence type="ECO:0000256" key="2">
    <source>
        <dbReference type="SAM" id="SignalP"/>
    </source>
</evidence>
<sequence>MKKGKLKALIALVTATTVTMGLTINAFAMVDGYIVKDTKSNVTYQYNKDKLVDAFLSEKEGEKLLFKDFSNNVKEHGIYGYHDDSEKYVDYQDVANAFLDADEKKEKFDFNKTIEKAKKLEKSPDYVYEREIKDGKVVDVMNIVKDDVTLDFKDKEIKMDVKVTGNNVTLKNAKIKGSLIIDTVKDGKVYIDDVQADTIKTISGSYKKVSYVSGGGSSHSSHNHNDVVTTATVSTIKQLQSAASNSNIKDITIAGNIGSGENINFNRSVNIISNGEYNLKANIEIDTMSASNVNIGNKYHKLTIDGSLSVKAPKATVNNNADVKGKIQVKDVSNSTWNQNGLASSQFVFEDPNGGSLNISKDADLKDGIRIEPSADSIHPVVLKGSINVPITVGSANGNKPSVQIDSSAQMGEKAGIEIKANGTVLDIKAPLKAAVKVEAVVDNLEVSTPITLVVDENGIIGKLKAGEDSSIKFEDSNGDSLTVDEIANLVLDVDENTKIDGVDNGALKVAINTKNTERKVVIDAINAAESNEIEKLLSDNQGILKINLTDYNKLNHKNKVNEKLVGKDFKAITEIKVAFEKAVEEQKAIEEKEEKPVSDFVKEILSSENINNINKIQKYISIKDYNSSNKSIEIEINSEKEDGTVVGLFNRINELNDKYNLISVKNILDKNDDIDKIIADIQEVSKLTLTNSQKDKIKAASEMYSNLKGYKSEYQNDIEDFKEEAIKVLEKKGYNNTADNLKEEGIFAAFIKAIRGKDYDTLASELKPDDGVYNIPEDLKLKISGQELTKVTIGDTTVYDSKENKIDIENVKDAFGVDSIKDMNLSQIKGKRITIEFSNEEKFEIGVNN</sequence>
<evidence type="ECO:0000313" key="4">
    <source>
        <dbReference type="Proteomes" id="UP001078443"/>
    </source>
</evidence>
<dbReference type="EMBL" id="JAPQER010000003">
    <property type="protein sequence ID" value="MCY6484370.1"/>
    <property type="molecule type" value="Genomic_DNA"/>
</dbReference>
<keyword evidence="4" id="KW-1185">Reference proteome</keyword>
<evidence type="ECO:0000256" key="1">
    <source>
        <dbReference type="SAM" id="Coils"/>
    </source>
</evidence>
<keyword evidence="1" id="KW-0175">Coiled coil</keyword>
<accession>A0ABT4D255</accession>
<feature type="signal peptide" evidence="2">
    <location>
        <begin position="1"/>
        <end position="28"/>
    </location>
</feature>
<organism evidence="3 4">
    <name type="scientific">Clostridium aestuarii</name>
    <dbReference type="NCBI Taxonomy" id="338193"/>
    <lineage>
        <taxon>Bacteria</taxon>
        <taxon>Bacillati</taxon>
        <taxon>Bacillota</taxon>
        <taxon>Clostridia</taxon>
        <taxon>Eubacteriales</taxon>
        <taxon>Clostridiaceae</taxon>
        <taxon>Clostridium</taxon>
    </lineage>
</organism>
<evidence type="ECO:0000313" key="3">
    <source>
        <dbReference type="EMBL" id="MCY6484370.1"/>
    </source>
</evidence>
<dbReference type="RefSeq" id="WP_268040676.1">
    <property type="nucleotide sequence ID" value="NZ_JAPQER010000003.1"/>
</dbReference>
<reference evidence="3" key="1">
    <citation type="submission" date="2022-12" db="EMBL/GenBank/DDBJ databases">
        <authorList>
            <person name="Wang J."/>
        </authorList>
    </citation>
    <scope>NUCLEOTIDE SEQUENCE</scope>
    <source>
        <strain evidence="3">HY-45-18</strain>
    </source>
</reference>
<keyword evidence="2" id="KW-0732">Signal</keyword>
<dbReference type="Proteomes" id="UP001078443">
    <property type="component" value="Unassembled WGS sequence"/>
</dbReference>
<feature type="coiled-coil region" evidence="1">
    <location>
        <begin position="705"/>
        <end position="732"/>
    </location>
</feature>
<feature type="chain" id="PRO_5046940673" description="S-layer protein" evidence="2">
    <location>
        <begin position="29"/>
        <end position="850"/>
    </location>
</feature>
<evidence type="ECO:0008006" key="5">
    <source>
        <dbReference type="Google" id="ProtNLM"/>
    </source>
</evidence>